<evidence type="ECO:0000256" key="6">
    <source>
        <dbReference type="PROSITE-ProRule" id="PRU00284"/>
    </source>
</evidence>
<dbReference type="RefSeq" id="WP_013918785.1">
    <property type="nucleotide sequence ID" value="NC_015690.1"/>
</dbReference>
<proteinExistence type="inferred from homology"/>
<keyword evidence="2" id="KW-1003">Cell membrane</keyword>
<dbReference type="InterPro" id="IPR004089">
    <property type="entry name" value="MCPsignal_dom"/>
</dbReference>
<feature type="domain" description="HAMP" evidence="9">
    <location>
        <begin position="208"/>
        <end position="261"/>
    </location>
</feature>
<dbReference type="Pfam" id="PF00015">
    <property type="entry name" value="MCPsignal"/>
    <property type="match status" value="1"/>
</dbReference>
<dbReference type="Gene3D" id="1.10.287.950">
    <property type="entry name" value="Methyl-accepting chemotaxis protein"/>
    <property type="match status" value="1"/>
</dbReference>
<dbReference type="HOGENOM" id="CLU_000445_107_27_9"/>
<comment type="subcellular location">
    <subcellularLocation>
        <location evidence="1">Cell membrane</location>
    </subcellularLocation>
</comment>
<dbReference type="GO" id="GO:0005886">
    <property type="term" value="C:plasma membrane"/>
    <property type="evidence" value="ECO:0007669"/>
    <property type="project" value="UniProtKB-SubCell"/>
</dbReference>
<name>F8F9E3_PAEMK</name>
<dbReference type="SUPFAM" id="SSF58104">
    <property type="entry name" value="Methyl-accepting chemotaxis protein (MCP) signaling domain"/>
    <property type="match status" value="1"/>
</dbReference>
<keyword evidence="7" id="KW-0812">Transmembrane</keyword>
<dbReference type="Gene3D" id="6.10.340.10">
    <property type="match status" value="1"/>
</dbReference>
<evidence type="ECO:0000256" key="2">
    <source>
        <dbReference type="ARBA" id="ARBA00022475"/>
    </source>
</evidence>
<dbReference type="InterPro" id="IPR024478">
    <property type="entry name" value="HlyB_4HB_MCP"/>
</dbReference>
<dbReference type="PROSITE" id="PS50885">
    <property type="entry name" value="HAMP"/>
    <property type="match status" value="1"/>
</dbReference>
<dbReference type="KEGG" id="pms:KNP414_05108"/>
<dbReference type="EMBL" id="CP002869">
    <property type="protein sequence ID" value="AEI43632.1"/>
    <property type="molecule type" value="Genomic_DNA"/>
</dbReference>
<keyword evidence="4 6" id="KW-0807">Transducer</keyword>
<feature type="transmembrane region" description="Helical" evidence="7">
    <location>
        <begin position="12"/>
        <end position="35"/>
    </location>
</feature>
<keyword evidence="7" id="KW-1133">Transmembrane helix</keyword>
<dbReference type="InterPro" id="IPR003660">
    <property type="entry name" value="HAMP_dom"/>
</dbReference>
<dbReference type="Proteomes" id="UP000006620">
    <property type="component" value="Chromosome"/>
</dbReference>
<dbReference type="PROSITE" id="PS50111">
    <property type="entry name" value="CHEMOTAXIS_TRANSDUC_2"/>
    <property type="match status" value="1"/>
</dbReference>
<dbReference type="GO" id="GO:0007165">
    <property type="term" value="P:signal transduction"/>
    <property type="evidence" value="ECO:0007669"/>
    <property type="project" value="UniProtKB-KW"/>
</dbReference>
<evidence type="ECO:0000313" key="11">
    <source>
        <dbReference type="Proteomes" id="UP000006620"/>
    </source>
</evidence>
<evidence type="ECO:0000256" key="4">
    <source>
        <dbReference type="ARBA" id="ARBA00023224"/>
    </source>
</evidence>
<accession>F8F9E3</accession>
<organism evidence="10 11">
    <name type="scientific">Paenibacillus mucilaginosus (strain KNP414)</name>
    <dbReference type="NCBI Taxonomy" id="1036673"/>
    <lineage>
        <taxon>Bacteria</taxon>
        <taxon>Bacillati</taxon>
        <taxon>Bacillota</taxon>
        <taxon>Bacilli</taxon>
        <taxon>Bacillales</taxon>
        <taxon>Paenibacillaceae</taxon>
        <taxon>Paenibacillus</taxon>
    </lineage>
</organism>
<dbReference type="PATRIC" id="fig|1036673.3.peg.4723"/>
<evidence type="ECO:0000256" key="1">
    <source>
        <dbReference type="ARBA" id="ARBA00004236"/>
    </source>
</evidence>
<dbReference type="PANTHER" id="PTHR32089">
    <property type="entry name" value="METHYL-ACCEPTING CHEMOTAXIS PROTEIN MCPB"/>
    <property type="match status" value="1"/>
</dbReference>
<sequence>MKKSKGFTIQRKLYGGFGLVLFLLAVMSTISYVYLVKVNDSYTELIKHQSKTLQLIKDLNIAVESESSHLNKYLITGDPKQVDAFQQSQSRFAAALTQLKTLITDREDKQILAGLDLLQGQFSSAAMQMIDAKKQDNTKAFVDISVAQGPVLDAFTTSANRFVERKQAALDVQASATFEEVERTKSLVILLTVITLLAGAAATVTISRMISIPIIKLQAMASKIAHGDLRETNVVVKNSDEIGDLAKAFNLMAGNLRSLIQEVGTNAEQVAASSEQLTASAEQTGQATEHVAHITESLAEGTEKQVGTITESVSLVHKMDVEAKNIASRASLVTAAVQQASQVAAEGGTAVQSAIHQMSSVQSNVGEITQVVTSLGHKTDEIGQIIAIITDIAAQTNLLSLNAAIEAARAGESGKGFAVVAGEVRKLADQTARSGKQVSDVILAIQAETKRAIEKVIQGEKEVLEGIGAVHKAGESFRHIESSIHEVNGQIKEVSDSSAGMSLETKHLVAAFEEINRVTQEAAEGTHSVSASAQEQLASVEEITGSSRELARLAQKLQESIEKFSF</sequence>
<gene>
    <name evidence="10" type="ordered locus">KNP414_05108</name>
</gene>
<keyword evidence="3 7" id="KW-0472">Membrane</keyword>
<evidence type="ECO:0000256" key="5">
    <source>
        <dbReference type="ARBA" id="ARBA00029447"/>
    </source>
</evidence>
<protein>
    <submittedName>
        <fullName evidence="10">Methyl-accepting chemotaxis sensory transducer</fullName>
    </submittedName>
</protein>
<dbReference type="PANTHER" id="PTHR32089:SF112">
    <property type="entry name" value="LYSOZYME-LIKE PROTEIN-RELATED"/>
    <property type="match status" value="1"/>
</dbReference>
<evidence type="ECO:0000256" key="3">
    <source>
        <dbReference type="ARBA" id="ARBA00023136"/>
    </source>
</evidence>
<dbReference type="Pfam" id="PF12729">
    <property type="entry name" value="4HB_MCP_1"/>
    <property type="match status" value="1"/>
</dbReference>
<reference evidence="11" key="1">
    <citation type="submission" date="2011-06" db="EMBL/GenBank/DDBJ databases">
        <title>Complete genome sequence of Paenibacillus mucilaginosus KNP414.</title>
        <authorList>
            <person name="Wang J."/>
            <person name="Hu S."/>
            <person name="Hu X."/>
            <person name="Zhang B."/>
            <person name="Dong D."/>
            <person name="Zhang S."/>
            <person name="Zhao K."/>
            <person name="Wu D."/>
        </authorList>
    </citation>
    <scope>NUCLEOTIDE SEQUENCE [LARGE SCALE GENOMIC DNA]</scope>
    <source>
        <strain evidence="11">KNP414</strain>
    </source>
</reference>
<dbReference type="CDD" id="cd06225">
    <property type="entry name" value="HAMP"/>
    <property type="match status" value="1"/>
</dbReference>
<evidence type="ECO:0000313" key="10">
    <source>
        <dbReference type="EMBL" id="AEI43632.1"/>
    </source>
</evidence>
<evidence type="ECO:0000259" key="9">
    <source>
        <dbReference type="PROSITE" id="PS50885"/>
    </source>
</evidence>
<reference evidence="10 11" key="2">
    <citation type="journal article" date="2013" name="Genome Announc.">
        <title>Genome Sequence of Growth-Improving Paenibacillus mucilaginosus Strain KNP414.</title>
        <authorList>
            <person name="Lu J.J."/>
            <person name="Wang J.F."/>
            <person name="Hu X.F."/>
        </authorList>
    </citation>
    <scope>NUCLEOTIDE SEQUENCE [LARGE SCALE GENOMIC DNA]</scope>
    <source>
        <strain evidence="10 11">KNP414</strain>
    </source>
</reference>
<comment type="similarity">
    <text evidence="5">Belongs to the methyl-accepting chemotaxis (MCP) protein family.</text>
</comment>
<evidence type="ECO:0000259" key="8">
    <source>
        <dbReference type="PROSITE" id="PS50111"/>
    </source>
</evidence>
<dbReference type="Pfam" id="PF00672">
    <property type="entry name" value="HAMP"/>
    <property type="match status" value="1"/>
</dbReference>
<feature type="domain" description="Methyl-accepting transducer" evidence="8">
    <location>
        <begin position="280"/>
        <end position="516"/>
    </location>
</feature>
<evidence type="ECO:0000256" key="7">
    <source>
        <dbReference type="SAM" id="Phobius"/>
    </source>
</evidence>
<dbReference type="SMART" id="SM00304">
    <property type="entry name" value="HAMP"/>
    <property type="match status" value="2"/>
</dbReference>
<dbReference type="SMART" id="SM00283">
    <property type="entry name" value="MA"/>
    <property type="match status" value="1"/>
</dbReference>
<dbReference type="AlphaFoldDB" id="F8F9E3"/>